<dbReference type="PANTHER" id="PTHR11019">
    <property type="entry name" value="HTH-TYPE TRANSCRIPTIONAL REGULATOR NIMR"/>
    <property type="match status" value="1"/>
</dbReference>
<protein>
    <submittedName>
        <fullName evidence="5">Helix-turn-helix transcriptional regulator</fullName>
    </submittedName>
</protein>
<evidence type="ECO:0000313" key="5">
    <source>
        <dbReference type="EMBL" id="MDR4125244.1"/>
    </source>
</evidence>
<dbReference type="RefSeq" id="WP_347286559.1">
    <property type="nucleotide sequence ID" value="NZ_JAUZQE010000007.1"/>
</dbReference>
<comment type="caution">
    <text evidence="5">The sequence shown here is derived from an EMBL/GenBank/DDBJ whole genome shotgun (WGS) entry which is preliminary data.</text>
</comment>
<dbReference type="InterPro" id="IPR009057">
    <property type="entry name" value="Homeodomain-like_sf"/>
</dbReference>
<dbReference type="Gene3D" id="1.10.10.60">
    <property type="entry name" value="Homeodomain-like"/>
    <property type="match status" value="1"/>
</dbReference>
<dbReference type="InterPro" id="IPR020449">
    <property type="entry name" value="Tscrpt_reg_AraC-type_HTH"/>
</dbReference>
<dbReference type="Proteomes" id="UP001232156">
    <property type="component" value="Unassembled WGS sequence"/>
</dbReference>
<evidence type="ECO:0000313" key="6">
    <source>
        <dbReference type="Proteomes" id="UP001232156"/>
    </source>
</evidence>
<keyword evidence="2" id="KW-0238">DNA-binding</keyword>
<dbReference type="Pfam" id="PF12833">
    <property type="entry name" value="HTH_18"/>
    <property type="match status" value="1"/>
</dbReference>
<dbReference type="EMBL" id="JAUZQE010000007">
    <property type="protein sequence ID" value="MDR4125244.1"/>
    <property type="molecule type" value="Genomic_DNA"/>
</dbReference>
<keyword evidence="1" id="KW-0805">Transcription regulation</keyword>
<dbReference type="InterPro" id="IPR018062">
    <property type="entry name" value="HTH_AraC-typ_CS"/>
</dbReference>
<organism evidence="5 6">
    <name type="scientific">Yanghanlia caeni</name>
    <dbReference type="NCBI Taxonomy" id="3064283"/>
    <lineage>
        <taxon>Bacteria</taxon>
        <taxon>Pseudomonadati</taxon>
        <taxon>Pseudomonadota</taxon>
        <taxon>Betaproteobacteria</taxon>
        <taxon>Burkholderiales</taxon>
        <taxon>Alcaligenaceae</taxon>
        <taxon>Yanghanlia</taxon>
    </lineage>
</organism>
<evidence type="ECO:0000256" key="3">
    <source>
        <dbReference type="ARBA" id="ARBA00023163"/>
    </source>
</evidence>
<dbReference type="PANTHER" id="PTHR11019:SF159">
    <property type="entry name" value="TRANSCRIPTIONAL REGULATOR-RELATED"/>
    <property type="match status" value="1"/>
</dbReference>
<evidence type="ECO:0000259" key="4">
    <source>
        <dbReference type="PROSITE" id="PS01124"/>
    </source>
</evidence>
<name>A0ABU1D494_9BURK</name>
<dbReference type="InterPro" id="IPR018060">
    <property type="entry name" value="HTH_AraC"/>
</dbReference>
<dbReference type="PRINTS" id="PR00032">
    <property type="entry name" value="HTHARAC"/>
</dbReference>
<dbReference type="SMART" id="SM00342">
    <property type="entry name" value="HTH_ARAC"/>
    <property type="match status" value="1"/>
</dbReference>
<keyword evidence="6" id="KW-1185">Reference proteome</keyword>
<evidence type="ECO:0000256" key="1">
    <source>
        <dbReference type="ARBA" id="ARBA00023015"/>
    </source>
</evidence>
<keyword evidence="3" id="KW-0804">Transcription</keyword>
<dbReference type="CDD" id="cd06124">
    <property type="entry name" value="cupin_NimR-like_N"/>
    <property type="match status" value="1"/>
</dbReference>
<evidence type="ECO:0000256" key="2">
    <source>
        <dbReference type="ARBA" id="ARBA00023125"/>
    </source>
</evidence>
<reference evidence="5 6" key="1">
    <citation type="submission" date="2023-08" db="EMBL/GenBank/DDBJ databases">
        <title>Alcaligenaceae gen. nov., a novel taxon isolated from the sludge of Yixing Pesticide Factory.</title>
        <authorList>
            <person name="Ruan L."/>
        </authorList>
    </citation>
    <scope>NUCLEOTIDE SEQUENCE [LARGE SCALE GENOMIC DNA]</scope>
    <source>
        <strain evidence="5 6">LG-2</strain>
    </source>
</reference>
<proteinExistence type="predicted"/>
<sequence length="303" mass="32940">MSLLSGFAHVSEISSGQPVGGVSGMTGHQAGTVHDPSAATANTVAADAVLMGGLCRDFTDSTLITGNGHAMGVLKLPLTGALLVSSRHGHWVVGTGSALWLVPHTTYKVRMLGKVSLRSLYLNPASTDQLPDRSCLLRVTPLMRELISETALISGPVPDRRAQVLVAALLEEFRHNGEGMAQLNAPRDPRLVRICTHIQQHLDDNTTLQEWAEELGCDPRTLYRLFVQELGMPFVQWRQHVRLLTAVDWLSEGKPVFDVAFDLGYQNQSAFTTMFKRNMGMAPSEFVRACRQEAAAAVQVASA</sequence>
<gene>
    <name evidence="5" type="ORF">Q8947_04500</name>
</gene>
<dbReference type="PROSITE" id="PS00041">
    <property type="entry name" value="HTH_ARAC_FAMILY_1"/>
    <property type="match status" value="1"/>
</dbReference>
<accession>A0ABU1D494</accession>
<feature type="domain" description="HTH araC/xylS-type" evidence="4">
    <location>
        <begin position="192"/>
        <end position="289"/>
    </location>
</feature>
<dbReference type="PROSITE" id="PS01124">
    <property type="entry name" value="HTH_ARAC_FAMILY_2"/>
    <property type="match status" value="1"/>
</dbReference>
<dbReference type="SUPFAM" id="SSF46689">
    <property type="entry name" value="Homeodomain-like"/>
    <property type="match status" value="2"/>
</dbReference>